<dbReference type="Gramene" id="rna15000">
    <property type="protein sequence ID" value="RHN66886.1"/>
    <property type="gene ID" value="gene15000"/>
</dbReference>
<dbReference type="EMBL" id="PSQE01000003">
    <property type="protein sequence ID" value="RHN66886.1"/>
    <property type="molecule type" value="Genomic_DNA"/>
</dbReference>
<gene>
    <name evidence="1" type="ORF">MtrunA17_Chr3g0096641</name>
</gene>
<evidence type="ECO:0000313" key="1">
    <source>
        <dbReference type="EMBL" id="RHN66886.1"/>
    </source>
</evidence>
<comment type="caution">
    <text evidence="1">The sequence shown here is derived from an EMBL/GenBank/DDBJ whole genome shotgun (WGS) entry which is preliminary data.</text>
</comment>
<protein>
    <submittedName>
        <fullName evidence="1">Uncharacterized protein</fullName>
    </submittedName>
</protein>
<name>A0A396IMG3_MEDTR</name>
<reference evidence="2" key="1">
    <citation type="journal article" date="2018" name="Nat. Plants">
        <title>Whole-genome landscape of Medicago truncatula symbiotic genes.</title>
        <authorList>
            <person name="Pecrix Y."/>
            <person name="Staton S.E."/>
            <person name="Sallet E."/>
            <person name="Lelandais-Briere C."/>
            <person name="Moreau S."/>
            <person name="Carrere S."/>
            <person name="Blein T."/>
            <person name="Jardinaud M.F."/>
            <person name="Latrasse D."/>
            <person name="Zouine M."/>
            <person name="Zahm M."/>
            <person name="Kreplak J."/>
            <person name="Mayjonade B."/>
            <person name="Satge C."/>
            <person name="Perez M."/>
            <person name="Cauet S."/>
            <person name="Marande W."/>
            <person name="Chantry-Darmon C."/>
            <person name="Lopez-Roques C."/>
            <person name="Bouchez O."/>
            <person name="Berard A."/>
            <person name="Debelle F."/>
            <person name="Munos S."/>
            <person name="Bendahmane A."/>
            <person name="Berges H."/>
            <person name="Niebel A."/>
            <person name="Buitink J."/>
            <person name="Frugier F."/>
            <person name="Benhamed M."/>
            <person name="Crespi M."/>
            <person name="Gouzy J."/>
            <person name="Gamas P."/>
        </authorList>
    </citation>
    <scope>NUCLEOTIDE SEQUENCE [LARGE SCALE GENOMIC DNA]</scope>
    <source>
        <strain evidence="2">cv. Jemalong A17</strain>
    </source>
</reference>
<dbReference type="AlphaFoldDB" id="A0A396IMG3"/>
<organism evidence="1 2">
    <name type="scientific">Medicago truncatula</name>
    <name type="common">Barrel medic</name>
    <name type="synonym">Medicago tribuloides</name>
    <dbReference type="NCBI Taxonomy" id="3880"/>
    <lineage>
        <taxon>Eukaryota</taxon>
        <taxon>Viridiplantae</taxon>
        <taxon>Streptophyta</taxon>
        <taxon>Embryophyta</taxon>
        <taxon>Tracheophyta</taxon>
        <taxon>Spermatophyta</taxon>
        <taxon>Magnoliopsida</taxon>
        <taxon>eudicotyledons</taxon>
        <taxon>Gunneridae</taxon>
        <taxon>Pentapetalae</taxon>
        <taxon>rosids</taxon>
        <taxon>fabids</taxon>
        <taxon>Fabales</taxon>
        <taxon>Fabaceae</taxon>
        <taxon>Papilionoideae</taxon>
        <taxon>50 kb inversion clade</taxon>
        <taxon>NPAAA clade</taxon>
        <taxon>Hologalegina</taxon>
        <taxon>IRL clade</taxon>
        <taxon>Trifolieae</taxon>
        <taxon>Medicago</taxon>
    </lineage>
</organism>
<accession>A0A396IMG3</accession>
<dbReference type="Proteomes" id="UP000265566">
    <property type="component" value="Chromosome 3"/>
</dbReference>
<sequence length="50" mass="5855">MVLTLPHILYIDHGNTSLKRTVFHCMDCYAPPRQNIHKKTLSQKELDSME</sequence>
<evidence type="ECO:0000313" key="2">
    <source>
        <dbReference type="Proteomes" id="UP000265566"/>
    </source>
</evidence>
<proteinExistence type="predicted"/>